<sequence length="222" mass="25202">MPVTVIDPKATGVSRPLKRLSFDPRHRRALAEEQTASELQFYGSFEDFNEDLIERLSAQLPDGKNQEHDKSYLLFAGNLLFLLHQRSIEVKPAKLWEQYSFDKNGRNMHGHYLRTGFVTTLLDGSEIFSDLLSFEDPIFNSCSTKTPKVGLLSFDSASELCVNNEVPGVPLEKVEEIPRSIQNSLLRIRDNTSLPYVLISRQFESALKDFGLSLGPTWRPVI</sequence>
<reference evidence="1 2" key="1">
    <citation type="journal article" date="2020" name="Biotechnol. Biofuels">
        <title>New insights from the biogas microbiome by comprehensive genome-resolved metagenomics of nearly 1600 species originating from multiple anaerobic digesters.</title>
        <authorList>
            <person name="Campanaro S."/>
            <person name="Treu L."/>
            <person name="Rodriguez-R L.M."/>
            <person name="Kovalovszki A."/>
            <person name="Ziels R.M."/>
            <person name="Maus I."/>
            <person name="Zhu X."/>
            <person name="Kougias P.G."/>
            <person name="Basile A."/>
            <person name="Luo G."/>
            <person name="Schluter A."/>
            <person name="Konstantinidis K.T."/>
            <person name="Angelidaki I."/>
        </authorList>
    </citation>
    <scope>NUCLEOTIDE SEQUENCE [LARGE SCALE GENOMIC DNA]</scope>
    <source>
        <strain evidence="1">AS27yjCOA_65</strain>
    </source>
</reference>
<evidence type="ECO:0000313" key="1">
    <source>
        <dbReference type="EMBL" id="NMC62899.1"/>
    </source>
</evidence>
<accession>A0A7X9FRE4</accession>
<dbReference type="EMBL" id="JAAZON010000306">
    <property type="protein sequence ID" value="NMC62899.1"/>
    <property type="molecule type" value="Genomic_DNA"/>
</dbReference>
<gene>
    <name evidence="1" type="ORF">GYA55_06980</name>
</gene>
<protein>
    <submittedName>
        <fullName evidence="1">Uncharacterized protein</fullName>
    </submittedName>
</protein>
<dbReference type="Proteomes" id="UP000524246">
    <property type="component" value="Unassembled WGS sequence"/>
</dbReference>
<dbReference type="AlphaFoldDB" id="A0A7X9FRE4"/>
<name>A0A7X9FRE4_9DELT</name>
<evidence type="ECO:0000313" key="2">
    <source>
        <dbReference type="Proteomes" id="UP000524246"/>
    </source>
</evidence>
<comment type="caution">
    <text evidence="1">The sequence shown here is derived from an EMBL/GenBank/DDBJ whole genome shotgun (WGS) entry which is preliminary data.</text>
</comment>
<organism evidence="1 2">
    <name type="scientific">SAR324 cluster bacterium</name>
    <dbReference type="NCBI Taxonomy" id="2024889"/>
    <lineage>
        <taxon>Bacteria</taxon>
        <taxon>Deltaproteobacteria</taxon>
        <taxon>SAR324 cluster</taxon>
    </lineage>
</organism>
<proteinExistence type="predicted"/>